<feature type="domain" description="Solute-binding protein family 5" evidence="6">
    <location>
        <begin position="73"/>
        <end position="458"/>
    </location>
</feature>
<dbReference type="EMBL" id="JQIF01000055">
    <property type="protein sequence ID" value="KGJ52697.1"/>
    <property type="molecule type" value="Genomic_DNA"/>
</dbReference>
<dbReference type="InterPro" id="IPR039424">
    <property type="entry name" value="SBP_5"/>
</dbReference>
<dbReference type="InterPro" id="IPR000914">
    <property type="entry name" value="SBP_5_dom"/>
</dbReference>
<dbReference type="GO" id="GO:0030313">
    <property type="term" value="C:cell envelope"/>
    <property type="evidence" value="ECO:0007669"/>
    <property type="project" value="UniProtKB-SubCell"/>
</dbReference>
<evidence type="ECO:0000256" key="4">
    <source>
        <dbReference type="ARBA" id="ARBA00022729"/>
    </source>
</evidence>
<evidence type="ECO:0000313" key="7">
    <source>
        <dbReference type="EMBL" id="KGJ52697.1"/>
    </source>
</evidence>
<sequence length="540" mass="60763">MKKLKKLMLSLFMGISILNLSACGGGEESSSELKVALGGQITSLDPALADDTYSMIVIQNMYRTLFKLDEEGKLVKDLCEDYKVSEDGKTYTFTIKDAKWSDGEAVKADDFVYGIKRGLSYGPENSYNAQDGRKYIVGAQKAYEKNMKIKDMKDVGVKKVDDKTFTIELIQPVQYFDKLMTQGIYTPLRSDIAKEKDSEWSLSADVPVNGPFKAESVNPADAVDLVKNTEYYEADKTTLEKLHFKIMEDSVSQYQGYDAGEIDFATYVANEGYTNYKGKDDLYRVDPYVSNYFIDINSLSTENKALQDVNVRKAMAMAVDRDGIVKVLDTGDYVTPLFGLVPHGIQGEKEDFRKEADDAGDLIKYDLKGAQALMKKAGYSDSKKLTIKYKTTGQQVNMDIAQILQEQFKKIYIDLKIEQVEQGVFYQQVDGGQFETSRYGLSATTLDPAAAYLGMWQKESQAVLIFDDAEYEDLMAKAALETDAAKRMQLLHDAENRMIVEQAYFIPLVTNTQVMLKKPSVKGLERTPAAMFYFEHVTIE</sequence>
<feature type="signal peptide" evidence="5">
    <location>
        <begin position="1"/>
        <end position="21"/>
    </location>
</feature>
<accession>A0A099I5Z0</accession>
<dbReference type="GO" id="GO:0042597">
    <property type="term" value="C:periplasmic space"/>
    <property type="evidence" value="ECO:0007669"/>
    <property type="project" value="UniProtKB-ARBA"/>
</dbReference>
<dbReference type="Gene3D" id="3.40.190.10">
    <property type="entry name" value="Periplasmic binding protein-like II"/>
    <property type="match status" value="1"/>
</dbReference>
<dbReference type="PANTHER" id="PTHR30290">
    <property type="entry name" value="PERIPLASMIC BINDING COMPONENT OF ABC TRANSPORTER"/>
    <property type="match status" value="1"/>
</dbReference>
<name>A0A099I5Z0_CLOIN</name>
<proteinExistence type="inferred from homology"/>
<evidence type="ECO:0000313" key="8">
    <source>
        <dbReference type="Proteomes" id="UP000030008"/>
    </source>
</evidence>
<keyword evidence="4 5" id="KW-0732">Signal</keyword>
<dbReference type="SUPFAM" id="SSF53850">
    <property type="entry name" value="Periplasmic binding protein-like II"/>
    <property type="match status" value="1"/>
</dbReference>
<dbReference type="PIRSF" id="PIRSF002741">
    <property type="entry name" value="MppA"/>
    <property type="match status" value="1"/>
</dbReference>
<feature type="chain" id="PRO_5039470324" evidence="5">
    <location>
        <begin position="22"/>
        <end position="540"/>
    </location>
</feature>
<evidence type="ECO:0000259" key="6">
    <source>
        <dbReference type="Pfam" id="PF00496"/>
    </source>
</evidence>
<evidence type="ECO:0000256" key="2">
    <source>
        <dbReference type="ARBA" id="ARBA00005695"/>
    </source>
</evidence>
<protein>
    <submittedName>
        <fullName evidence="7">Peptide-binding protein</fullName>
    </submittedName>
</protein>
<reference evidence="7 8" key="1">
    <citation type="submission" date="2014-08" db="EMBL/GenBank/DDBJ databases">
        <title>Clostridium innocuum, an unnegligible vancomycin-resistant pathogen causing extra-intestinal infections.</title>
        <authorList>
            <person name="Feng Y."/>
            <person name="Chiu C.-H."/>
        </authorList>
    </citation>
    <scope>NUCLEOTIDE SEQUENCE [LARGE SCALE GENOMIC DNA]</scope>
    <source>
        <strain evidence="7 8">AN88</strain>
    </source>
</reference>
<dbReference type="RefSeq" id="WP_044905848.1">
    <property type="nucleotide sequence ID" value="NZ_JQIF01000055.1"/>
</dbReference>
<keyword evidence="3" id="KW-0813">Transport</keyword>
<dbReference type="Pfam" id="PF00496">
    <property type="entry name" value="SBP_bac_5"/>
    <property type="match status" value="1"/>
</dbReference>
<evidence type="ECO:0000256" key="3">
    <source>
        <dbReference type="ARBA" id="ARBA00022448"/>
    </source>
</evidence>
<dbReference type="PANTHER" id="PTHR30290:SF10">
    <property type="entry name" value="PERIPLASMIC OLIGOPEPTIDE-BINDING PROTEIN-RELATED"/>
    <property type="match status" value="1"/>
</dbReference>
<comment type="caution">
    <text evidence="7">The sequence shown here is derived from an EMBL/GenBank/DDBJ whole genome shotgun (WGS) entry which is preliminary data.</text>
</comment>
<dbReference type="Gene3D" id="3.10.105.10">
    <property type="entry name" value="Dipeptide-binding Protein, Domain 3"/>
    <property type="match status" value="1"/>
</dbReference>
<organism evidence="7 8">
    <name type="scientific">Clostridium innocuum</name>
    <dbReference type="NCBI Taxonomy" id="1522"/>
    <lineage>
        <taxon>Bacteria</taxon>
        <taxon>Bacillati</taxon>
        <taxon>Bacillota</taxon>
        <taxon>Clostridia</taxon>
        <taxon>Eubacteriales</taxon>
        <taxon>Clostridiaceae</taxon>
        <taxon>Clostridium</taxon>
    </lineage>
</organism>
<dbReference type="GO" id="GO:0015833">
    <property type="term" value="P:peptide transport"/>
    <property type="evidence" value="ECO:0007669"/>
    <property type="project" value="TreeGrafter"/>
</dbReference>
<dbReference type="CDD" id="cd08504">
    <property type="entry name" value="PBP2_OppA"/>
    <property type="match status" value="1"/>
</dbReference>
<dbReference type="AlphaFoldDB" id="A0A099I5Z0"/>
<dbReference type="InterPro" id="IPR030678">
    <property type="entry name" value="Peptide/Ni-bd"/>
</dbReference>
<dbReference type="Gene3D" id="3.90.76.10">
    <property type="entry name" value="Dipeptide-binding Protein, Domain 1"/>
    <property type="match status" value="1"/>
</dbReference>
<evidence type="ECO:0000256" key="5">
    <source>
        <dbReference type="SAM" id="SignalP"/>
    </source>
</evidence>
<dbReference type="Proteomes" id="UP000030008">
    <property type="component" value="Unassembled WGS sequence"/>
</dbReference>
<comment type="similarity">
    <text evidence="2">Belongs to the bacterial solute-binding protein 5 family.</text>
</comment>
<dbReference type="GO" id="GO:0043190">
    <property type="term" value="C:ATP-binding cassette (ABC) transporter complex"/>
    <property type="evidence" value="ECO:0007669"/>
    <property type="project" value="InterPro"/>
</dbReference>
<dbReference type="GO" id="GO:1904680">
    <property type="term" value="F:peptide transmembrane transporter activity"/>
    <property type="evidence" value="ECO:0007669"/>
    <property type="project" value="TreeGrafter"/>
</dbReference>
<comment type="subcellular location">
    <subcellularLocation>
        <location evidence="1">Cell envelope</location>
    </subcellularLocation>
</comment>
<gene>
    <name evidence="7" type="ORF">CIAN88_13145</name>
</gene>
<evidence type="ECO:0000256" key="1">
    <source>
        <dbReference type="ARBA" id="ARBA00004196"/>
    </source>
</evidence>